<dbReference type="AlphaFoldDB" id="A0A4R5CY40"/>
<dbReference type="RefSeq" id="WP_132111127.1">
    <property type="nucleotide sequence ID" value="NZ_SMFO01000007.1"/>
</dbReference>
<organism evidence="5 6">
    <name type="scientific">Flavobacterium hiemivividum</name>
    <dbReference type="NCBI Taxonomy" id="2541734"/>
    <lineage>
        <taxon>Bacteria</taxon>
        <taxon>Pseudomonadati</taxon>
        <taxon>Bacteroidota</taxon>
        <taxon>Flavobacteriia</taxon>
        <taxon>Flavobacteriales</taxon>
        <taxon>Flavobacteriaceae</taxon>
        <taxon>Flavobacterium</taxon>
    </lineage>
</organism>
<dbReference type="EMBL" id="SMFO01000007">
    <property type="protein sequence ID" value="TDE03464.1"/>
    <property type="molecule type" value="Genomic_DNA"/>
</dbReference>
<sequence>MIIQKTFELNYKKIGLLIVNDQSVSKINNDTQYKSLIKILFLPKDYTVTIDFQQYTTKQDSLFFINTNQFLQIQNIGKDIGSLIFYNRDFYCVQIHDAEVACDGILFNNIYNMPMTILNYQENNIIENLFKQINDELELKDASEEEMIRTCLKQILLRAARIWKKQQIGQEMLTQDNEMEFFRQFSLLVDIHFKEKHTVADYADILHLAPKTITHKFKKLGLAQPNDIIKDRIILEAKRLIIHTNKTAKEIAYQLGYEDPAYFNRLFTLKTGDSPVSFRKQYSRIL</sequence>
<dbReference type="SMART" id="SM00342">
    <property type="entry name" value="HTH_ARAC"/>
    <property type="match status" value="1"/>
</dbReference>
<accession>A0A4R5CY40</accession>
<dbReference type="InterPro" id="IPR009057">
    <property type="entry name" value="Homeodomain-like_sf"/>
</dbReference>
<dbReference type="Gene3D" id="1.10.10.60">
    <property type="entry name" value="Homeodomain-like"/>
    <property type="match status" value="1"/>
</dbReference>
<dbReference type="Proteomes" id="UP000294597">
    <property type="component" value="Unassembled WGS sequence"/>
</dbReference>
<evidence type="ECO:0000256" key="2">
    <source>
        <dbReference type="ARBA" id="ARBA00023125"/>
    </source>
</evidence>
<keyword evidence="1" id="KW-0805">Transcription regulation</keyword>
<evidence type="ECO:0000256" key="1">
    <source>
        <dbReference type="ARBA" id="ARBA00023015"/>
    </source>
</evidence>
<keyword evidence="6" id="KW-1185">Reference proteome</keyword>
<dbReference type="GO" id="GO:0043565">
    <property type="term" value="F:sequence-specific DNA binding"/>
    <property type="evidence" value="ECO:0007669"/>
    <property type="project" value="InterPro"/>
</dbReference>
<dbReference type="PROSITE" id="PS01124">
    <property type="entry name" value="HTH_ARAC_FAMILY_2"/>
    <property type="match status" value="1"/>
</dbReference>
<dbReference type="PANTHER" id="PTHR43280">
    <property type="entry name" value="ARAC-FAMILY TRANSCRIPTIONAL REGULATOR"/>
    <property type="match status" value="1"/>
</dbReference>
<evidence type="ECO:0000313" key="5">
    <source>
        <dbReference type="EMBL" id="TDE03464.1"/>
    </source>
</evidence>
<comment type="caution">
    <text evidence="5">The sequence shown here is derived from an EMBL/GenBank/DDBJ whole genome shotgun (WGS) entry which is preliminary data.</text>
</comment>
<dbReference type="SUPFAM" id="SSF46689">
    <property type="entry name" value="Homeodomain-like"/>
    <property type="match status" value="1"/>
</dbReference>
<evidence type="ECO:0000313" key="6">
    <source>
        <dbReference type="Proteomes" id="UP000294597"/>
    </source>
</evidence>
<reference evidence="5 6" key="1">
    <citation type="submission" date="2019-03" db="EMBL/GenBank/DDBJ databases">
        <title>Flavobacterium TSA-D2 sp. nov., isolated from arctic soil.</title>
        <authorList>
            <person name="Chaudhary D.K."/>
        </authorList>
    </citation>
    <scope>NUCLEOTIDE SEQUENCE [LARGE SCALE GENOMIC DNA]</scope>
    <source>
        <strain evidence="5 6">TSA-D2</strain>
    </source>
</reference>
<dbReference type="GO" id="GO:0003700">
    <property type="term" value="F:DNA-binding transcription factor activity"/>
    <property type="evidence" value="ECO:0007669"/>
    <property type="project" value="InterPro"/>
</dbReference>
<feature type="domain" description="HTH araC/xylS-type" evidence="4">
    <location>
        <begin position="183"/>
        <end position="281"/>
    </location>
</feature>
<evidence type="ECO:0000259" key="4">
    <source>
        <dbReference type="PROSITE" id="PS01124"/>
    </source>
</evidence>
<evidence type="ECO:0000256" key="3">
    <source>
        <dbReference type="ARBA" id="ARBA00023163"/>
    </source>
</evidence>
<dbReference type="InterPro" id="IPR018060">
    <property type="entry name" value="HTH_AraC"/>
</dbReference>
<name>A0A4R5CY40_9FLAO</name>
<protein>
    <submittedName>
        <fullName evidence="5">Helix-turn-helix domain-containing protein</fullName>
    </submittedName>
</protein>
<dbReference type="Pfam" id="PF12833">
    <property type="entry name" value="HTH_18"/>
    <property type="match status" value="1"/>
</dbReference>
<gene>
    <name evidence="5" type="ORF">E0F98_10290</name>
</gene>
<proteinExistence type="predicted"/>
<keyword evidence="2" id="KW-0238">DNA-binding</keyword>
<dbReference type="PANTHER" id="PTHR43280:SF32">
    <property type="entry name" value="TRANSCRIPTIONAL REGULATORY PROTEIN"/>
    <property type="match status" value="1"/>
</dbReference>
<keyword evidence="3" id="KW-0804">Transcription</keyword>